<accession>A0ABT8TZ49</accession>
<organism evidence="2 3">
    <name type="scientific">Nocardioides cremeus</name>
    <dbReference type="NCBI Taxonomy" id="3058044"/>
    <lineage>
        <taxon>Bacteria</taxon>
        <taxon>Bacillati</taxon>
        <taxon>Actinomycetota</taxon>
        <taxon>Actinomycetes</taxon>
        <taxon>Propionibacteriales</taxon>
        <taxon>Nocardioidaceae</taxon>
        <taxon>Nocardioides</taxon>
    </lineage>
</organism>
<reference evidence="2" key="1">
    <citation type="submission" date="2023-06" db="EMBL/GenBank/DDBJ databases">
        <title>Genome sequence of Nocardioides sp. SOB44.</title>
        <authorList>
            <person name="Zhang G."/>
        </authorList>
    </citation>
    <scope>NUCLEOTIDE SEQUENCE</scope>
    <source>
        <strain evidence="2">SOB44</strain>
    </source>
</reference>
<dbReference type="EMBL" id="JAULSC010000349">
    <property type="protein sequence ID" value="MDO3398268.1"/>
    <property type="molecule type" value="Genomic_DNA"/>
</dbReference>
<evidence type="ECO:0000313" key="2">
    <source>
        <dbReference type="EMBL" id="MDO3398268.1"/>
    </source>
</evidence>
<feature type="domain" description="Lantibiotic dehydratase N-terminal" evidence="1">
    <location>
        <begin position="6"/>
        <end position="88"/>
    </location>
</feature>
<dbReference type="InterPro" id="IPR006827">
    <property type="entry name" value="Lant_deHydtase_N"/>
</dbReference>
<comment type="caution">
    <text evidence="2">The sequence shown here is derived from an EMBL/GenBank/DDBJ whole genome shotgun (WGS) entry which is preliminary data.</text>
</comment>
<gene>
    <name evidence="2" type="ORF">QWJ41_21335</name>
</gene>
<feature type="non-terminal residue" evidence="2">
    <location>
        <position position="1"/>
    </location>
</feature>
<name>A0ABT8TZ49_9ACTN</name>
<evidence type="ECO:0000313" key="3">
    <source>
        <dbReference type="Proteomes" id="UP001168363"/>
    </source>
</evidence>
<dbReference type="RefSeq" id="WP_302710512.1">
    <property type="nucleotide sequence ID" value="NZ_JAULSC010000349.1"/>
</dbReference>
<dbReference type="Proteomes" id="UP001168363">
    <property type="component" value="Unassembled WGS sequence"/>
</dbReference>
<evidence type="ECO:0000259" key="1">
    <source>
        <dbReference type="Pfam" id="PF04738"/>
    </source>
</evidence>
<proteinExistence type="predicted"/>
<feature type="non-terminal residue" evidence="2">
    <location>
        <position position="90"/>
    </location>
</feature>
<keyword evidence="3" id="KW-1185">Reference proteome</keyword>
<sequence>GLSCGWSGLLAAYDYLPRIQYKDIILSRELWRIKQEEVEGMDKLSDSELSVRFREFLQKRQMPTEVVIPDSDNELYLNLEDTQCQRLLLE</sequence>
<dbReference type="Pfam" id="PF04738">
    <property type="entry name" value="Lant_dehydr_N"/>
    <property type="match status" value="1"/>
</dbReference>
<protein>
    <submittedName>
        <fullName evidence="2">Lantibiotic dehydratase</fullName>
    </submittedName>
</protein>